<dbReference type="EMBL" id="MN175499">
    <property type="protein sequence ID" value="QID06227.1"/>
    <property type="molecule type" value="Genomic_DNA"/>
</dbReference>
<name>A0A6G6ACD7_9VIRU</name>
<feature type="region of interest" description="Disordered" evidence="1">
    <location>
        <begin position="1"/>
        <end position="24"/>
    </location>
</feature>
<accession>A0A6G6ACD7</accession>
<sequence>MSSCWGSTFSSYNNRPTDNRPADNSIQVHIHHHYHGNSSAPEASWTAARVNPSGSPYYNPGIRPITTHTVFTPTPGFTRVTFIPVVQSTIPW</sequence>
<protein>
    <submittedName>
        <fullName evidence="2">Uncharacterized protein</fullName>
    </submittedName>
</protein>
<organism evidence="2">
    <name type="scientific">Borely moumouvirus</name>
    <dbReference type="NCBI Taxonomy" id="2712067"/>
    <lineage>
        <taxon>Viruses</taxon>
        <taxon>Varidnaviria</taxon>
        <taxon>Bamfordvirae</taxon>
        <taxon>Nucleocytoviricota</taxon>
        <taxon>Megaviricetes</taxon>
        <taxon>Imitervirales</taxon>
        <taxon>Mimiviridae</taxon>
        <taxon>Megamimivirinae</taxon>
        <taxon>Moumouvirus</taxon>
    </lineage>
</organism>
<evidence type="ECO:0000256" key="1">
    <source>
        <dbReference type="SAM" id="MobiDB-lite"/>
    </source>
</evidence>
<reference evidence="2" key="1">
    <citation type="submission" date="2019-07" db="EMBL/GenBank/DDBJ databases">
        <title>The discovery of a new lineage B mimivirus raises questions about particles surface fibrils.</title>
        <authorList>
            <person name="Silva L.K.S."/>
            <person name="Rodrigues R.A.L."/>
            <person name="Andrade A.C.S.P."/>
            <person name="Hikida H."/>
            <person name="Andreani J."/>
            <person name="Levasseur A."/>
            <person name="La Scola B."/>
            <person name="Abrahao J.S."/>
        </authorList>
    </citation>
    <scope>NUCLEOTIDE SEQUENCE</scope>
    <source>
        <strain evidence="2">B60</strain>
    </source>
</reference>
<proteinExistence type="predicted"/>
<evidence type="ECO:0000313" key="2">
    <source>
        <dbReference type="EMBL" id="QID06227.1"/>
    </source>
</evidence>